<dbReference type="GO" id="GO:0035591">
    <property type="term" value="F:signaling adaptor activity"/>
    <property type="evidence" value="ECO:0007669"/>
    <property type="project" value="TreeGrafter"/>
</dbReference>
<evidence type="ECO:0000313" key="6">
    <source>
        <dbReference type="Proteomes" id="UP000729357"/>
    </source>
</evidence>
<keyword evidence="1" id="KW-0853">WD repeat</keyword>
<dbReference type="InterPro" id="IPR049567">
    <property type="entry name" value="WDR59-like"/>
</dbReference>
<comment type="caution">
    <text evidence="5">The sequence shown here is derived from an EMBL/GenBank/DDBJ whole genome shotgun (WGS) entry which is preliminary data.</text>
</comment>
<dbReference type="GO" id="GO:0035859">
    <property type="term" value="C:Seh1-associated complex"/>
    <property type="evidence" value="ECO:0007669"/>
    <property type="project" value="TreeGrafter"/>
</dbReference>
<reference evidence="5" key="1">
    <citation type="journal article" date="2021" name="J Fungi (Basel)">
        <title>Virulence traits and population genomics of the black yeast Aureobasidium melanogenum.</title>
        <authorList>
            <person name="Cernosa A."/>
            <person name="Sun X."/>
            <person name="Gostincar C."/>
            <person name="Fang C."/>
            <person name="Gunde-Cimerman N."/>
            <person name="Song Z."/>
        </authorList>
    </citation>
    <scope>NUCLEOTIDE SEQUENCE</scope>
    <source>
        <strain evidence="5">EXF-9298</strain>
    </source>
</reference>
<gene>
    <name evidence="5" type="ORF">KCU98_g3959</name>
</gene>
<dbReference type="PANTHER" id="PTHR46170">
    <property type="entry name" value="GATOR COMPLEX PROTEIN WDR59"/>
    <property type="match status" value="1"/>
</dbReference>
<dbReference type="GO" id="GO:0034198">
    <property type="term" value="P:cellular response to amino acid starvation"/>
    <property type="evidence" value="ECO:0007669"/>
    <property type="project" value="TreeGrafter"/>
</dbReference>
<feature type="compositionally biased region" description="Polar residues" evidence="3">
    <location>
        <begin position="143"/>
        <end position="167"/>
    </location>
</feature>
<dbReference type="InterPro" id="IPR049566">
    <property type="entry name" value="WDR59_RTC1-like_RING_Znf"/>
</dbReference>
<keyword evidence="2" id="KW-0677">Repeat</keyword>
<accession>A0A9P8FYX9</accession>
<keyword evidence="6" id="KW-1185">Reference proteome</keyword>
<feature type="compositionally biased region" description="Polar residues" evidence="3">
    <location>
        <begin position="111"/>
        <end position="120"/>
    </location>
</feature>
<evidence type="ECO:0000256" key="1">
    <source>
        <dbReference type="ARBA" id="ARBA00022574"/>
    </source>
</evidence>
<feature type="region of interest" description="Disordered" evidence="3">
    <location>
        <begin position="90"/>
        <end position="198"/>
    </location>
</feature>
<name>A0A9P8FYX9_AURME</name>
<dbReference type="Proteomes" id="UP000729357">
    <property type="component" value="Unassembled WGS sequence"/>
</dbReference>
<dbReference type="Pfam" id="PF17120">
    <property type="entry name" value="zf-RING_16"/>
    <property type="match status" value="1"/>
</dbReference>
<evidence type="ECO:0000259" key="4">
    <source>
        <dbReference type="Pfam" id="PF17120"/>
    </source>
</evidence>
<feature type="compositionally biased region" description="Acidic residues" evidence="3">
    <location>
        <begin position="181"/>
        <end position="193"/>
    </location>
</feature>
<sequence>LADVQMLGMLSCIFAQSLSPDDQRPTYEHLPQSMSCAAQLFDYFPNKETAFGFYEPIISISDLSNKHRRSGAGLTESAQDIRDQVASEPVTPFYTDNTPPMPLSRADTHRSSAAPSLSTSPEHHPRPFQLASSPPVRNKTSGEELSSSTPSQTGVNWNKSKPFTRSDSTIRRSFMSQGFGDDYDGSTTEDDESLPPQSRVKISLKNQDMFDDEGCPSVAFLDPNQSIKFAVYRAVYANMLGAWGLQMQQNEVDKLDGLLSNILTRTESRDRGSQSTLTLGEAETDQETLDGLGPQVIRCCMSCGEVDGSERRGAGCVKCGGRSHLLSCTICYQPIAGLYKVCLACGHSAHVSCLAILLESLAEDEASECEAGCGCACDEKAAVGGEEMFGMTKAPTFEEEVAKETGFRMLQPVRLWIAAAYASANTPAGMQNSLSDAINTALTAAATEAVGAAIREAFAKTIDKTVKIQAKKLDKAFAAAVDEAVTCRSGLLDAVRQKETDMRIDKAVKKAVLEAKIEEREFAILIERELYDKVESGDADPKNCLFRLDEHFHDRMDGWKKELAEYEEAQEEKV</sequence>
<dbReference type="EMBL" id="JAHFXS010000299">
    <property type="protein sequence ID" value="KAG9986542.1"/>
    <property type="molecule type" value="Genomic_DNA"/>
</dbReference>
<reference evidence="5" key="2">
    <citation type="submission" date="2021-08" db="EMBL/GenBank/DDBJ databases">
        <authorList>
            <person name="Gostincar C."/>
            <person name="Sun X."/>
            <person name="Song Z."/>
            <person name="Gunde-Cimerman N."/>
        </authorList>
    </citation>
    <scope>NUCLEOTIDE SEQUENCE</scope>
    <source>
        <strain evidence="5">EXF-9298</strain>
    </source>
</reference>
<organism evidence="5 6">
    <name type="scientific">Aureobasidium melanogenum</name>
    <name type="common">Aureobasidium pullulans var. melanogenum</name>
    <dbReference type="NCBI Taxonomy" id="46634"/>
    <lineage>
        <taxon>Eukaryota</taxon>
        <taxon>Fungi</taxon>
        <taxon>Dikarya</taxon>
        <taxon>Ascomycota</taxon>
        <taxon>Pezizomycotina</taxon>
        <taxon>Dothideomycetes</taxon>
        <taxon>Dothideomycetidae</taxon>
        <taxon>Dothideales</taxon>
        <taxon>Saccotheciaceae</taxon>
        <taxon>Aureobasidium</taxon>
    </lineage>
</organism>
<feature type="non-terminal residue" evidence="5">
    <location>
        <position position="1"/>
    </location>
</feature>
<dbReference type="GO" id="GO:0005774">
    <property type="term" value="C:vacuolar membrane"/>
    <property type="evidence" value="ECO:0007669"/>
    <property type="project" value="TreeGrafter"/>
</dbReference>
<protein>
    <recommendedName>
        <fullName evidence="4">WDR59/RTC1-like RING zinc finger domain-containing protein</fullName>
    </recommendedName>
</protein>
<evidence type="ECO:0000256" key="3">
    <source>
        <dbReference type="SAM" id="MobiDB-lite"/>
    </source>
</evidence>
<evidence type="ECO:0000256" key="2">
    <source>
        <dbReference type="ARBA" id="ARBA00022737"/>
    </source>
</evidence>
<evidence type="ECO:0000313" key="5">
    <source>
        <dbReference type="EMBL" id="KAG9986542.1"/>
    </source>
</evidence>
<proteinExistence type="predicted"/>
<dbReference type="PANTHER" id="PTHR46170:SF1">
    <property type="entry name" value="GATOR COMPLEX PROTEIN WDR59"/>
    <property type="match status" value="1"/>
</dbReference>
<feature type="domain" description="WDR59/RTC1-like RING zinc finger" evidence="4">
    <location>
        <begin position="326"/>
        <end position="380"/>
    </location>
</feature>
<dbReference type="GO" id="GO:1904263">
    <property type="term" value="P:positive regulation of TORC1 signaling"/>
    <property type="evidence" value="ECO:0007669"/>
    <property type="project" value="TreeGrafter"/>
</dbReference>
<dbReference type="AlphaFoldDB" id="A0A9P8FYX9"/>
<feature type="non-terminal residue" evidence="5">
    <location>
        <position position="574"/>
    </location>
</feature>